<name>A0AAN6Y426_9PEZI</name>
<reference evidence="3" key="1">
    <citation type="journal article" date="2023" name="Mol. Phylogenet. Evol.">
        <title>Genome-scale phylogeny and comparative genomics of the fungal order Sordariales.</title>
        <authorList>
            <person name="Hensen N."/>
            <person name="Bonometti L."/>
            <person name="Westerberg I."/>
            <person name="Brannstrom I.O."/>
            <person name="Guillou S."/>
            <person name="Cros-Aarteil S."/>
            <person name="Calhoun S."/>
            <person name="Haridas S."/>
            <person name="Kuo A."/>
            <person name="Mondo S."/>
            <person name="Pangilinan J."/>
            <person name="Riley R."/>
            <person name="LaButti K."/>
            <person name="Andreopoulos B."/>
            <person name="Lipzen A."/>
            <person name="Chen C."/>
            <person name="Yan M."/>
            <person name="Daum C."/>
            <person name="Ng V."/>
            <person name="Clum A."/>
            <person name="Steindorff A."/>
            <person name="Ohm R.A."/>
            <person name="Martin F."/>
            <person name="Silar P."/>
            <person name="Natvig D.O."/>
            <person name="Lalanne C."/>
            <person name="Gautier V."/>
            <person name="Ament-Velasquez S.L."/>
            <person name="Kruys A."/>
            <person name="Hutchinson M.I."/>
            <person name="Powell A.J."/>
            <person name="Barry K."/>
            <person name="Miller A.N."/>
            <person name="Grigoriev I.V."/>
            <person name="Debuchy R."/>
            <person name="Gladieux P."/>
            <person name="Hiltunen Thoren M."/>
            <person name="Johannesson H."/>
        </authorList>
    </citation>
    <scope>NUCLEOTIDE SEQUENCE</scope>
    <source>
        <strain evidence="3">PSN293</strain>
    </source>
</reference>
<feature type="domain" description="C2H2-type" evidence="2">
    <location>
        <begin position="127"/>
        <end position="149"/>
    </location>
</feature>
<dbReference type="Gene3D" id="3.30.160.60">
    <property type="entry name" value="Classic Zinc Finger"/>
    <property type="match status" value="1"/>
</dbReference>
<evidence type="ECO:0000259" key="2">
    <source>
        <dbReference type="PROSITE" id="PS00028"/>
    </source>
</evidence>
<comment type="caution">
    <text evidence="3">The sequence shown here is derived from an EMBL/GenBank/DDBJ whole genome shotgun (WGS) entry which is preliminary data.</text>
</comment>
<accession>A0AAN6Y426</accession>
<sequence length="232" mass="25299">MAYLHARSTTKGTCRVGRNTRISRTSTSSLGTTFSVFLGVITRSFESSTTSRGTRMTQGIRIEDGRVQSTIGIGSKRTTRDANISSGDDPTGRASLRGPVPPPPGFDTLPLKGCENMCRQACAKNFCDFCHKAFGFNYNLTVHLKTDGHAKKVAEFSRVQLFKCEECELDFSHSTTHSTRLRFEVSARPAARPTAASLFDNPPPIGPLLFLSTPIGCCGDQPERREEGSKAD</sequence>
<dbReference type="EMBL" id="MU858219">
    <property type="protein sequence ID" value="KAK4209007.1"/>
    <property type="molecule type" value="Genomic_DNA"/>
</dbReference>
<gene>
    <name evidence="3" type="ORF">QBC37DRAFT_404718</name>
</gene>
<evidence type="ECO:0000256" key="1">
    <source>
        <dbReference type="SAM" id="MobiDB-lite"/>
    </source>
</evidence>
<reference evidence="3" key="2">
    <citation type="submission" date="2023-05" db="EMBL/GenBank/DDBJ databases">
        <authorList>
            <consortium name="Lawrence Berkeley National Laboratory"/>
            <person name="Steindorff A."/>
            <person name="Hensen N."/>
            <person name="Bonometti L."/>
            <person name="Westerberg I."/>
            <person name="Brannstrom I.O."/>
            <person name="Guillou S."/>
            <person name="Cros-Aarteil S."/>
            <person name="Calhoun S."/>
            <person name="Haridas S."/>
            <person name="Kuo A."/>
            <person name="Mondo S."/>
            <person name="Pangilinan J."/>
            <person name="Riley R."/>
            <person name="Labutti K."/>
            <person name="Andreopoulos B."/>
            <person name="Lipzen A."/>
            <person name="Chen C."/>
            <person name="Yanf M."/>
            <person name="Daum C."/>
            <person name="Ng V."/>
            <person name="Clum A."/>
            <person name="Ohm R."/>
            <person name="Martin F."/>
            <person name="Silar P."/>
            <person name="Natvig D."/>
            <person name="Lalanne C."/>
            <person name="Gautier V."/>
            <person name="Ament-Velasquez S.L."/>
            <person name="Kruys A."/>
            <person name="Hutchinson M.I."/>
            <person name="Powell A.J."/>
            <person name="Barry K."/>
            <person name="Miller A.N."/>
            <person name="Grigoriev I.V."/>
            <person name="Debuchy R."/>
            <person name="Gladieux P."/>
            <person name="Thoren M.H."/>
            <person name="Johannesson H."/>
        </authorList>
    </citation>
    <scope>NUCLEOTIDE SEQUENCE</scope>
    <source>
        <strain evidence="3">PSN293</strain>
    </source>
</reference>
<feature type="region of interest" description="Disordered" evidence="1">
    <location>
        <begin position="1"/>
        <end position="20"/>
    </location>
</feature>
<evidence type="ECO:0000313" key="3">
    <source>
        <dbReference type="EMBL" id="KAK4209007.1"/>
    </source>
</evidence>
<evidence type="ECO:0000313" key="4">
    <source>
        <dbReference type="Proteomes" id="UP001301769"/>
    </source>
</evidence>
<organism evidence="3 4">
    <name type="scientific">Rhypophila decipiens</name>
    <dbReference type="NCBI Taxonomy" id="261697"/>
    <lineage>
        <taxon>Eukaryota</taxon>
        <taxon>Fungi</taxon>
        <taxon>Dikarya</taxon>
        <taxon>Ascomycota</taxon>
        <taxon>Pezizomycotina</taxon>
        <taxon>Sordariomycetes</taxon>
        <taxon>Sordariomycetidae</taxon>
        <taxon>Sordariales</taxon>
        <taxon>Naviculisporaceae</taxon>
        <taxon>Rhypophila</taxon>
    </lineage>
</organism>
<keyword evidence="4" id="KW-1185">Reference proteome</keyword>
<dbReference type="InterPro" id="IPR013087">
    <property type="entry name" value="Znf_C2H2_type"/>
</dbReference>
<proteinExistence type="predicted"/>
<dbReference type="Proteomes" id="UP001301769">
    <property type="component" value="Unassembled WGS sequence"/>
</dbReference>
<dbReference type="AlphaFoldDB" id="A0AAN6Y426"/>
<feature type="region of interest" description="Disordered" evidence="1">
    <location>
        <begin position="69"/>
        <end position="103"/>
    </location>
</feature>
<dbReference type="PROSITE" id="PS00028">
    <property type="entry name" value="ZINC_FINGER_C2H2_1"/>
    <property type="match status" value="1"/>
</dbReference>
<protein>
    <recommendedName>
        <fullName evidence="2">C2H2-type domain-containing protein</fullName>
    </recommendedName>
</protein>